<organism evidence="2">
    <name type="scientific">mine drainage metagenome</name>
    <dbReference type="NCBI Taxonomy" id="410659"/>
    <lineage>
        <taxon>unclassified sequences</taxon>
        <taxon>metagenomes</taxon>
        <taxon>ecological metagenomes</taxon>
    </lineage>
</organism>
<protein>
    <submittedName>
        <fullName evidence="2">Uncharacterized protein</fullName>
    </submittedName>
</protein>
<dbReference type="EMBL" id="CABQ01000087">
    <property type="protein sequence ID" value="CBI07353.1"/>
    <property type="molecule type" value="Genomic_DNA"/>
</dbReference>
<evidence type="ECO:0000313" key="2">
    <source>
        <dbReference type="EMBL" id="CBI07353.1"/>
    </source>
</evidence>
<reference evidence="2" key="1">
    <citation type="submission" date="2009-10" db="EMBL/GenBank/DDBJ databases">
        <title>Diversity of trophic interactions inside an arsenic-rich microbial ecosystem.</title>
        <authorList>
            <person name="Bertin P.N."/>
            <person name="Heinrich-Salmeron A."/>
            <person name="Pelletier E."/>
            <person name="Goulhen-Chollet F."/>
            <person name="Arsene-Ploetze F."/>
            <person name="Gallien S."/>
            <person name="Calteau A."/>
            <person name="Vallenet D."/>
            <person name="Casiot C."/>
            <person name="Chane-Woon-Ming B."/>
            <person name="Giloteaux L."/>
            <person name="Barakat M."/>
            <person name="Bonnefoy V."/>
            <person name="Bruneel O."/>
            <person name="Chandler M."/>
            <person name="Cleiss J."/>
            <person name="Duran R."/>
            <person name="Elbaz-Poulichet F."/>
            <person name="Fonknechten N."/>
            <person name="Lauga B."/>
            <person name="Mornico D."/>
            <person name="Ortet P."/>
            <person name="Schaeffer C."/>
            <person name="Siguier P."/>
            <person name="Alexander Thil Smith A."/>
            <person name="Van Dorsselaer A."/>
            <person name="Weissenbach J."/>
            <person name="Medigue C."/>
            <person name="Le Paslier D."/>
        </authorList>
    </citation>
    <scope>NUCLEOTIDE SEQUENCE</scope>
</reference>
<sequence>MLTGASDPAKMHNRPDRPYFFQPLKIFLRIAQFAQIFLSRIVRFASSPRPVGPGSHLPKYQSAQKFRA</sequence>
<dbReference type="AlphaFoldDB" id="E6QJD7"/>
<accession>E6QJD7</accession>
<comment type="caution">
    <text evidence="2">The sequence shown here is derived from an EMBL/GenBank/DDBJ whole genome shotgun (WGS) entry which is preliminary data.</text>
</comment>
<name>E6QJD7_9ZZZZ</name>
<gene>
    <name evidence="2" type="ORF">CARN6_0685</name>
</gene>
<evidence type="ECO:0000256" key="1">
    <source>
        <dbReference type="SAM" id="MobiDB-lite"/>
    </source>
</evidence>
<feature type="region of interest" description="Disordered" evidence="1">
    <location>
        <begin position="46"/>
        <end position="68"/>
    </location>
</feature>
<proteinExistence type="predicted"/>